<evidence type="ECO:0000313" key="2">
    <source>
        <dbReference type="Proteomes" id="UP001497535"/>
    </source>
</evidence>
<name>A0ACB0ZFM8_MELEN</name>
<comment type="caution">
    <text evidence="1">The sequence shown here is derived from an EMBL/GenBank/DDBJ whole genome shotgun (WGS) entry which is preliminary data.</text>
</comment>
<keyword evidence="2" id="KW-1185">Reference proteome</keyword>
<protein>
    <submittedName>
        <fullName evidence="1">Uncharacterized protein</fullName>
    </submittedName>
</protein>
<organism evidence="1 2">
    <name type="scientific">Meloidogyne enterolobii</name>
    <name type="common">Root-knot nematode worm</name>
    <name type="synonym">Meloidogyne mayaguensis</name>
    <dbReference type="NCBI Taxonomy" id="390850"/>
    <lineage>
        <taxon>Eukaryota</taxon>
        <taxon>Metazoa</taxon>
        <taxon>Ecdysozoa</taxon>
        <taxon>Nematoda</taxon>
        <taxon>Chromadorea</taxon>
        <taxon>Rhabditida</taxon>
        <taxon>Tylenchina</taxon>
        <taxon>Tylenchomorpha</taxon>
        <taxon>Tylenchoidea</taxon>
        <taxon>Meloidogynidae</taxon>
        <taxon>Meloidogyninae</taxon>
        <taxon>Meloidogyne</taxon>
    </lineage>
</organism>
<sequence>MRLVYYNFCPLSLLLKIFLYFLFLFLSCVIKYASSSKFFSHYSLHFVNFCYFYVKSLPLFSL</sequence>
<dbReference type="EMBL" id="CAVMJV010000033">
    <property type="protein sequence ID" value="CAK5077808.1"/>
    <property type="molecule type" value="Genomic_DNA"/>
</dbReference>
<accession>A0ACB0ZFM8</accession>
<evidence type="ECO:0000313" key="1">
    <source>
        <dbReference type="EMBL" id="CAK5077808.1"/>
    </source>
</evidence>
<gene>
    <name evidence="1" type="ORF">MENTE1834_LOCUS24761</name>
</gene>
<dbReference type="Proteomes" id="UP001497535">
    <property type="component" value="Unassembled WGS sequence"/>
</dbReference>
<proteinExistence type="predicted"/>
<reference evidence="1" key="1">
    <citation type="submission" date="2023-11" db="EMBL/GenBank/DDBJ databases">
        <authorList>
            <person name="Poullet M."/>
        </authorList>
    </citation>
    <scope>NUCLEOTIDE SEQUENCE</scope>
    <source>
        <strain evidence="1">E1834</strain>
    </source>
</reference>